<dbReference type="RefSeq" id="WP_131029630.1">
    <property type="nucleotide sequence ID" value="NZ_SIXF01000006.1"/>
</dbReference>
<reference evidence="1 2" key="1">
    <citation type="submission" date="2019-02" db="EMBL/GenBank/DDBJ databases">
        <title>Pedobacter kyonggii whole genome sequence analysis.</title>
        <authorList>
            <person name="Dahal R.H."/>
        </authorList>
    </citation>
    <scope>NUCLEOTIDE SEQUENCE [LARGE SCALE GENOMIC DNA]</scope>
    <source>
        <strain evidence="1 2">K-4-11-1</strain>
    </source>
</reference>
<dbReference type="PANTHER" id="PTHR30348:SF4">
    <property type="entry name" value="DUF72 DOMAIN-CONTAINING PROTEIN"/>
    <property type="match status" value="1"/>
</dbReference>
<dbReference type="InterPro" id="IPR036520">
    <property type="entry name" value="UPF0759_sf"/>
</dbReference>
<dbReference type="SUPFAM" id="SSF117396">
    <property type="entry name" value="TM1631-like"/>
    <property type="match status" value="1"/>
</dbReference>
<dbReference type="Proteomes" id="UP000291819">
    <property type="component" value="Unassembled WGS sequence"/>
</dbReference>
<evidence type="ECO:0000313" key="1">
    <source>
        <dbReference type="EMBL" id="TBO42836.1"/>
    </source>
</evidence>
<gene>
    <name evidence="1" type="ORF">EYS08_08525</name>
</gene>
<dbReference type="EMBL" id="SIXF01000006">
    <property type="protein sequence ID" value="TBO42836.1"/>
    <property type="molecule type" value="Genomic_DNA"/>
</dbReference>
<protein>
    <submittedName>
        <fullName evidence="1">DUF72 domain-containing protein</fullName>
    </submittedName>
</protein>
<dbReference type="InterPro" id="IPR002763">
    <property type="entry name" value="DUF72"/>
</dbReference>
<proteinExistence type="predicted"/>
<dbReference type="Pfam" id="PF01904">
    <property type="entry name" value="DUF72"/>
    <property type="match status" value="1"/>
</dbReference>
<dbReference type="Gene3D" id="3.20.20.410">
    <property type="entry name" value="Protein of unknown function UPF0759"/>
    <property type="match status" value="1"/>
</dbReference>
<evidence type="ECO:0000313" key="2">
    <source>
        <dbReference type="Proteomes" id="UP000291819"/>
    </source>
</evidence>
<dbReference type="OrthoDB" id="9780310at2"/>
<comment type="caution">
    <text evidence="1">The sequence shown here is derived from an EMBL/GenBank/DDBJ whole genome shotgun (WGS) entry which is preliminary data.</text>
</comment>
<name>A0A4Q9HDS4_9SPHI</name>
<dbReference type="PANTHER" id="PTHR30348">
    <property type="entry name" value="UNCHARACTERIZED PROTEIN YECE"/>
    <property type="match status" value="1"/>
</dbReference>
<dbReference type="AlphaFoldDB" id="A0A4Q9HDS4"/>
<sequence>MKLGKAYIGTSGWKYRHWEGNFYPDDFKKKDQFKYFIEHFDTVELNNSFYRQPSIDNFKQWQLQSPKNFTYSVKANRYFTHLKKLNVEKGEILDFLKATEGLENKLGPILFQLPPKWKLNTERLERFLEMLPKKHRYTFEFRNPSWYHDDVFTLLAKYNCAFCIYELAGHQSPILSTADFVYIRLHGPEGKYQGSYNNNSLTKWNSMLISWIKEEKDVYLYFDNDQAGYAAFNALEIKKMIGPAYQK</sequence>
<accession>A0A4Q9HDS4</accession>
<keyword evidence="2" id="KW-1185">Reference proteome</keyword>
<organism evidence="1 2">
    <name type="scientific">Pedobacter kyonggii</name>
    <dbReference type="NCBI Taxonomy" id="1926871"/>
    <lineage>
        <taxon>Bacteria</taxon>
        <taxon>Pseudomonadati</taxon>
        <taxon>Bacteroidota</taxon>
        <taxon>Sphingobacteriia</taxon>
        <taxon>Sphingobacteriales</taxon>
        <taxon>Sphingobacteriaceae</taxon>
        <taxon>Pedobacter</taxon>
    </lineage>
</organism>